<keyword evidence="2" id="KW-1185">Reference proteome</keyword>
<dbReference type="OrthoDB" id="10652287at2759"/>
<protein>
    <submittedName>
        <fullName evidence="1">Uncharacterized protein</fullName>
    </submittedName>
</protein>
<evidence type="ECO:0000313" key="2">
    <source>
        <dbReference type="Proteomes" id="UP000012073"/>
    </source>
</evidence>
<evidence type="ECO:0000313" key="1">
    <source>
        <dbReference type="EMBL" id="CDF38653.1"/>
    </source>
</evidence>
<dbReference type="Proteomes" id="UP000012073">
    <property type="component" value="Unassembled WGS sequence"/>
</dbReference>
<reference evidence="2" key="1">
    <citation type="journal article" date="2013" name="Proc. Natl. Acad. Sci. U.S.A.">
        <title>Genome structure and metabolic features in the red seaweed Chondrus crispus shed light on evolution of the Archaeplastida.</title>
        <authorList>
            <person name="Collen J."/>
            <person name="Porcel B."/>
            <person name="Carre W."/>
            <person name="Ball S.G."/>
            <person name="Chaparro C."/>
            <person name="Tonon T."/>
            <person name="Barbeyron T."/>
            <person name="Michel G."/>
            <person name="Noel B."/>
            <person name="Valentin K."/>
            <person name="Elias M."/>
            <person name="Artiguenave F."/>
            <person name="Arun A."/>
            <person name="Aury J.M."/>
            <person name="Barbosa-Neto J.F."/>
            <person name="Bothwell J.H."/>
            <person name="Bouget F.Y."/>
            <person name="Brillet L."/>
            <person name="Cabello-Hurtado F."/>
            <person name="Capella-Gutierrez S."/>
            <person name="Charrier B."/>
            <person name="Cladiere L."/>
            <person name="Cock J.M."/>
            <person name="Coelho S.M."/>
            <person name="Colleoni C."/>
            <person name="Czjzek M."/>
            <person name="Da Silva C."/>
            <person name="Delage L."/>
            <person name="Denoeud F."/>
            <person name="Deschamps P."/>
            <person name="Dittami S.M."/>
            <person name="Gabaldon T."/>
            <person name="Gachon C.M."/>
            <person name="Groisillier A."/>
            <person name="Herve C."/>
            <person name="Jabbari K."/>
            <person name="Katinka M."/>
            <person name="Kloareg B."/>
            <person name="Kowalczyk N."/>
            <person name="Labadie K."/>
            <person name="Leblanc C."/>
            <person name="Lopez P.J."/>
            <person name="McLachlan D.H."/>
            <person name="Meslet-Cladiere L."/>
            <person name="Moustafa A."/>
            <person name="Nehr Z."/>
            <person name="Nyvall Collen P."/>
            <person name="Panaud O."/>
            <person name="Partensky F."/>
            <person name="Poulain J."/>
            <person name="Rensing S.A."/>
            <person name="Rousvoal S."/>
            <person name="Samson G."/>
            <person name="Symeonidi A."/>
            <person name="Weissenbach J."/>
            <person name="Zambounis A."/>
            <person name="Wincker P."/>
            <person name="Boyen C."/>
        </authorList>
    </citation>
    <scope>NUCLEOTIDE SEQUENCE [LARGE SCALE GENOMIC DNA]</scope>
    <source>
        <strain evidence="2">cv. Stackhouse</strain>
    </source>
</reference>
<dbReference type="AlphaFoldDB" id="R7QLK4"/>
<accession>R7QLK4</accession>
<sequence>MQLRRQVQDNISNSLQGSNQLAIRATTTFPDIPEDALKNCQMHFFCNENEDVRLLVGADLERGTAYTIEYVSDLPGIDRILRPSDSTKLSAGQIRLYKKFTCFLTRVHVGILGPFRCANRLRQVTAGSEEEHACMLRGDRPIPVYRALIPSFVRLEQIMDFRLSGRSSRYRKLYHASPEGTIRASDLRDKIIYLG</sequence>
<proteinExistence type="predicted"/>
<dbReference type="Gramene" id="CDF38653">
    <property type="protein sequence ID" value="CDF38653"/>
    <property type="gene ID" value="CHC_T00006456001"/>
</dbReference>
<dbReference type="KEGG" id="ccp:CHC_T00006456001"/>
<name>R7QLK4_CHOCR</name>
<dbReference type="GeneID" id="17326271"/>
<dbReference type="RefSeq" id="XP_005718558.1">
    <property type="nucleotide sequence ID" value="XM_005718501.1"/>
</dbReference>
<organism evidence="1 2">
    <name type="scientific">Chondrus crispus</name>
    <name type="common">Carrageen Irish moss</name>
    <name type="synonym">Polymorpha crispa</name>
    <dbReference type="NCBI Taxonomy" id="2769"/>
    <lineage>
        <taxon>Eukaryota</taxon>
        <taxon>Rhodophyta</taxon>
        <taxon>Florideophyceae</taxon>
        <taxon>Rhodymeniophycidae</taxon>
        <taxon>Gigartinales</taxon>
        <taxon>Gigartinaceae</taxon>
        <taxon>Chondrus</taxon>
    </lineage>
</organism>
<dbReference type="EMBL" id="HG001949">
    <property type="protein sequence ID" value="CDF38653.1"/>
    <property type="molecule type" value="Genomic_DNA"/>
</dbReference>
<gene>
    <name evidence="1" type="ORF">CHC_T00006456001</name>
</gene>